<organism evidence="1 2">
    <name type="scientific">Bowmanella pacifica</name>
    <dbReference type="NCBI Taxonomy" id="502051"/>
    <lineage>
        <taxon>Bacteria</taxon>
        <taxon>Pseudomonadati</taxon>
        <taxon>Pseudomonadota</taxon>
        <taxon>Gammaproteobacteria</taxon>
        <taxon>Alteromonadales</taxon>
        <taxon>Alteromonadaceae</taxon>
        <taxon>Bowmanella</taxon>
    </lineage>
</organism>
<dbReference type="Pfam" id="PF04229">
    <property type="entry name" value="GrpB"/>
    <property type="match status" value="1"/>
</dbReference>
<gene>
    <name evidence="1" type="ORF">GCM10010982_32560</name>
</gene>
<protein>
    <recommendedName>
        <fullName evidence="3">GrpB family protein</fullName>
    </recommendedName>
</protein>
<dbReference type="Gene3D" id="3.30.460.10">
    <property type="entry name" value="Beta Polymerase, domain 2"/>
    <property type="match status" value="1"/>
</dbReference>
<dbReference type="SUPFAM" id="SSF81301">
    <property type="entry name" value="Nucleotidyltransferase"/>
    <property type="match status" value="1"/>
</dbReference>
<name>A0A917Z523_9ALTE</name>
<dbReference type="InterPro" id="IPR007344">
    <property type="entry name" value="GrpB/CoaE"/>
</dbReference>
<dbReference type="PANTHER" id="PTHR34822">
    <property type="entry name" value="GRPB DOMAIN PROTEIN (AFU_ORTHOLOGUE AFUA_1G01530)"/>
    <property type="match status" value="1"/>
</dbReference>
<accession>A0A917Z523</accession>
<dbReference type="EMBL" id="BMLS01000006">
    <property type="protein sequence ID" value="GGO73015.1"/>
    <property type="molecule type" value="Genomic_DNA"/>
</dbReference>
<keyword evidence="2" id="KW-1185">Reference proteome</keyword>
<proteinExistence type="predicted"/>
<evidence type="ECO:0000313" key="2">
    <source>
        <dbReference type="Proteomes" id="UP000606935"/>
    </source>
</evidence>
<dbReference type="PANTHER" id="PTHR34822:SF1">
    <property type="entry name" value="GRPB FAMILY PROTEIN"/>
    <property type="match status" value="1"/>
</dbReference>
<dbReference type="RefSeq" id="WP_188697603.1">
    <property type="nucleotide sequence ID" value="NZ_BMLS01000006.1"/>
</dbReference>
<reference evidence="1" key="1">
    <citation type="journal article" date="2014" name="Int. J. Syst. Evol. Microbiol.">
        <title>Complete genome sequence of Corynebacterium casei LMG S-19264T (=DSM 44701T), isolated from a smear-ripened cheese.</title>
        <authorList>
            <consortium name="US DOE Joint Genome Institute (JGI-PGF)"/>
            <person name="Walter F."/>
            <person name="Albersmeier A."/>
            <person name="Kalinowski J."/>
            <person name="Ruckert C."/>
        </authorList>
    </citation>
    <scope>NUCLEOTIDE SEQUENCE</scope>
    <source>
        <strain evidence="1">CGMCC 1.7086</strain>
    </source>
</reference>
<evidence type="ECO:0000313" key="1">
    <source>
        <dbReference type="EMBL" id="GGO73015.1"/>
    </source>
</evidence>
<sequence length="169" mass="19299">MADALIKLVAYQPQWPAKFREEKQYLNTILRDKVVGSIEHVGSTAVPGLMAKPVIDIMVGVASLSASTDAIGLLSDNGYCYYPYKPEQMHWFCKPWPEYRTHHVHLIPYNSELWHARLAFRDALRQHPQLAGDYARLKQGLALSYRHDRDAYSQAKSEFIVSVLRQAKG</sequence>
<dbReference type="InterPro" id="IPR043519">
    <property type="entry name" value="NT_sf"/>
</dbReference>
<evidence type="ECO:0008006" key="3">
    <source>
        <dbReference type="Google" id="ProtNLM"/>
    </source>
</evidence>
<reference evidence="1" key="2">
    <citation type="submission" date="2020-09" db="EMBL/GenBank/DDBJ databases">
        <authorList>
            <person name="Sun Q."/>
            <person name="Zhou Y."/>
        </authorList>
    </citation>
    <scope>NUCLEOTIDE SEQUENCE</scope>
    <source>
        <strain evidence="1">CGMCC 1.7086</strain>
    </source>
</reference>
<comment type="caution">
    <text evidence="1">The sequence shown here is derived from an EMBL/GenBank/DDBJ whole genome shotgun (WGS) entry which is preliminary data.</text>
</comment>
<dbReference type="AlphaFoldDB" id="A0A917Z523"/>
<dbReference type="Proteomes" id="UP000606935">
    <property type="component" value="Unassembled WGS sequence"/>
</dbReference>